<comment type="caution">
    <text evidence="1">The sequence shown here is derived from an EMBL/GenBank/DDBJ whole genome shotgun (WGS) entry which is preliminary data.</text>
</comment>
<dbReference type="AlphaFoldDB" id="A0AAW4SRQ1"/>
<protein>
    <submittedName>
        <fullName evidence="1">Uncharacterized protein</fullName>
    </submittedName>
</protein>
<proteinExistence type="predicted"/>
<gene>
    <name evidence="1" type="ORF">LD004_03190</name>
</gene>
<dbReference type="EMBL" id="JAIWYE010000011">
    <property type="protein sequence ID" value="MCA4702619.1"/>
    <property type="molecule type" value="Genomic_DNA"/>
</dbReference>
<organism evidence="1 2">
    <name type="scientific">Bacteroides xylanisolvens</name>
    <dbReference type="NCBI Taxonomy" id="371601"/>
    <lineage>
        <taxon>Bacteria</taxon>
        <taxon>Pseudomonadati</taxon>
        <taxon>Bacteroidota</taxon>
        <taxon>Bacteroidia</taxon>
        <taxon>Bacteroidales</taxon>
        <taxon>Bacteroidaceae</taxon>
        <taxon>Bacteroides</taxon>
    </lineage>
</organism>
<sequence>MEKITEVISRMEIKVYENGMHILDEREKDLFTSFLEKMDSSSQKKYIYRGNHNLISQYKTDTNDLPLLSEKIFMVGEKGRGMWQECDANIEEKKDIIDALFENLEKKLREQYDRDLSFRNKNSEMYSYFTDINRDDFRSKITKKGEKVQQKILDYYYVFLHTLDSNHSEFLSTSENLQVANRFRNRNGIILVGWVPAQEEKKRIIKYIDVNGYYADFVKEVKLPQWHSVYQNEQEICLKCGLLPHYMIGFITYIENRECFVINPAILKKDKRGIDDIILDGLVIDQSSFFESLKTTQYKGYYMFADGEYYRYPND</sequence>
<name>A0AAW4SRQ1_9BACE</name>
<reference evidence="1" key="1">
    <citation type="submission" date="2023-08" db="EMBL/GenBank/DDBJ databases">
        <title>Mucin Metabolism Genes Underlie the Key Renovations of Bacteroides xylanisolvens Genomes in Captive Great Apes.</title>
        <authorList>
            <person name="Nishida A.H."/>
        </authorList>
    </citation>
    <scope>NUCLEOTIDE SEQUENCE</scope>
    <source>
        <strain evidence="1">P13.H9</strain>
    </source>
</reference>
<evidence type="ECO:0000313" key="2">
    <source>
        <dbReference type="Proteomes" id="UP001198461"/>
    </source>
</evidence>
<dbReference type="RefSeq" id="WP_225450522.1">
    <property type="nucleotide sequence ID" value="NZ_JAIWXB010000009.1"/>
</dbReference>
<accession>A0AAW4SRQ1</accession>
<dbReference type="Proteomes" id="UP001198461">
    <property type="component" value="Unassembled WGS sequence"/>
</dbReference>
<evidence type="ECO:0000313" key="1">
    <source>
        <dbReference type="EMBL" id="MCA4702619.1"/>
    </source>
</evidence>